<dbReference type="Gene3D" id="3.30.420.40">
    <property type="match status" value="2"/>
</dbReference>
<dbReference type="CDD" id="cd10170">
    <property type="entry name" value="ASKHA_NBD_HSP70"/>
    <property type="match status" value="1"/>
</dbReference>
<feature type="compositionally biased region" description="Acidic residues" evidence="1">
    <location>
        <begin position="563"/>
        <end position="574"/>
    </location>
</feature>
<evidence type="ECO:0000313" key="3">
    <source>
        <dbReference type="Proteomes" id="UP001174694"/>
    </source>
</evidence>
<dbReference type="Gene3D" id="3.90.640.10">
    <property type="entry name" value="Actin, Chain A, domain 4"/>
    <property type="match status" value="1"/>
</dbReference>
<keyword evidence="3" id="KW-1185">Reference proteome</keyword>
<dbReference type="Proteomes" id="UP001174694">
    <property type="component" value="Unassembled WGS sequence"/>
</dbReference>
<dbReference type="AlphaFoldDB" id="A0AA38RUV3"/>
<reference evidence="2" key="1">
    <citation type="submission" date="2022-07" db="EMBL/GenBank/DDBJ databases">
        <title>Fungi with potential for degradation of polypropylene.</title>
        <authorList>
            <person name="Gostincar C."/>
        </authorList>
    </citation>
    <scope>NUCLEOTIDE SEQUENCE</scope>
    <source>
        <strain evidence="2">EXF-13308</strain>
    </source>
</reference>
<gene>
    <name evidence="2" type="ORF">NKR23_g5233</name>
</gene>
<feature type="region of interest" description="Disordered" evidence="1">
    <location>
        <begin position="563"/>
        <end position="641"/>
    </location>
</feature>
<dbReference type="SUPFAM" id="SSF53067">
    <property type="entry name" value="Actin-like ATPase domain"/>
    <property type="match status" value="1"/>
</dbReference>
<dbReference type="InterPro" id="IPR043129">
    <property type="entry name" value="ATPase_NBD"/>
</dbReference>
<sequence length="669" mass="74890">MELKSVILGIDLGSTSARAFLWCSRDKSQVIVENKQRNNLSSRYEKGDFSTSCHPFDDNGPVYVGDEPDPERRSISLKYAFYVLANASDELLQQYALVQPMLDLKEDPEFRDRLDQGLRQLFSTIQRHVKAICTRRKLQVDTIALSIPAQWNLDFEDTYRDIVAKVFAHEPDKVCFHTETEALAHYLFRDHIEELPLGNDGQYVVLFLDFGGHNMNGCVFSVVRGEDETVSFYRIGETFGAGGGSEHWEYNVGQLCSRRMRMVGLSPKSRQILLDEFNRKKLTAGPGQDRAVTLFCEDRNGPLSVTLEANEVNACFEDALRRPLAMAAQRIAGLSEIEGAFDRMVVVSGRTCRNKELQERLKEMCRKAELAKPVFTDTLDISDEHVKIAKGAAYAASNTVSKDDFFLRGAAFGIQQLQHVNYNSNPENMWDDTAKFLLDKEHDQLADLFATGLDQAKIVCDPFRHTGGNDEPLHFYRTYDVLHLGRLTRGHWRISLTRVGSGESTSLLLERSKKWKKSQHYRLVDSTPLSLYFDKGTNCMHVGRPGYSLTELGLAFGTGDEVDAEGSAAEDDNDAVGPLETDPERRLRGPAAATHRSPLRRSGSSARCCSQAREAGGNACGPRCGTPSGKHRGVKPSGSLRDAPIDFHQQRHHPYKRGLDTSTIVCLAK</sequence>
<evidence type="ECO:0000313" key="2">
    <source>
        <dbReference type="EMBL" id="KAJ9148417.1"/>
    </source>
</evidence>
<accession>A0AA38RUV3</accession>
<evidence type="ECO:0000256" key="1">
    <source>
        <dbReference type="SAM" id="MobiDB-lite"/>
    </source>
</evidence>
<dbReference type="EMBL" id="JANBVO010000013">
    <property type="protein sequence ID" value="KAJ9148417.1"/>
    <property type="molecule type" value="Genomic_DNA"/>
</dbReference>
<comment type="caution">
    <text evidence="2">The sequence shown here is derived from an EMBL/GenBank/DDBJ whole genome shotgun (WGS) entry which is preliminary data.</text>
</comment>
<evidence type="ECO:0008006" key="4">
    <source>
        <dbReference type="Google" id="ProtNLM"/>
    </source>
</evidence>
<name>A0AA38RUV3_9PEZI</name>
<organism evidence="2 3">
    <name type="scientific">Pleurostoma richardsiae</name>
    <dbReference type="NCBI Taxonomy" id="41990"/>
    <lineage>
        <taxon>Eukaryota</taxon>
        <taxon>Fungi</taxon>
        <taxon>Dikarya</taxon>
        <taxon>Ascomycota</taxon>
        <taxon>Pezizomycotina</taxon>
        <taxon>Sordariomycetes</taxon>
        <taxon>Sordariomycetidae</taxon>
        <taxon>Calosphaeriales</taxon>
        <taxon>Pleurostomataceae</taxon>
        <taxon>Pleurostoma</taxon>
    </lineage>
</organism>
<protein>
    <recommendedName>
        <fullName evidence="4">Actin-like ATPase domain-containing protein</fullName>
    </recommendedName>
</protein>
<proteinExistence type="predicted"/>